<comment type="caution">
    <text evidence="1">The sequence shown here is derived from an EMBL/GenBank/DDBJ whole genome shotgun (WGS) entry which is preliminary data.</text>
</comment>
<evidence type="ECO:0000313" key="2">
    <source>
        <dbReference type="Proteomes" id="UP000607653"/>
    </source>
</evidence>
<sequence length="72" mass="7874">MNSEFQAKVGPRVHELENTAATEAVLDPNQTTHMASTFSEGEVERSKGGKKKSNAPVIRKVITRSCLNFVSL</sequence>
<dbReference type="EMBL" id="DUZY01000006">
    <property type="protein sequence ID" value="DAD43619.1"/>
    <property type="molecule type" value="Genomic_DNA"/>
</dbReference>
<name>A0A822ZJS7_NELNU</name>
<dbReference type="Proteomes" id="UP000607653">
    <property type="component" value="Unassembled WGS sequence"/>
</dbReference>
<proteinExistence type="predicted"/>
<keyword evidence="2" id="KW-1185">Reference proteome</keyword>
<gene>
    <name evidence="1" type="ORF">HUJ06_001849</name>
</gene>
<reference evidence="1 2" key="1">
    <citation type="journal article" date="2020" name="Mol. Biol. Evol.">
        <title>Distinct Expression and Methylation Patterns for Genes with Different Fates following a Single Whole-Genome Duplication in Flowering Plants.</title>
        <authorList>
            <person name="Shi T."/>
            <person name="Rahmani R.S."/>
            <person name="Gugger P.F."/>
            <person name="Wang M."/>
            <person name="Li H."/>
            <person name="Zhang Y."/>
            <person name="Li Z."/>
            <person name="Wang Q."/>
            <person name="Van de Peer Y."/>
            <person name="Marchal K."/>
            <person name="Chen J."/>
        </authorList>
    </citation>
    <scope>NUCLEOTIDE SEQUENCE [LARGE SCALE GENOMIC DNA]</scope>
    <source>
        <tissue evidence="1">Leaf</tissue>
    </source>
</reference>
<protein>
    <submittedName>
        <fullName evidence="1">Uncharacterized protein</fullName>
    </submittedName>
</protein>
<organism evidence="1 2">
    <name type="scientific">Nelumbo nucifera</name>
    <name type="common">Sacred lotus</name>
    <dbReference type="NCBI Taxonomy" id="4432"/>
    <lineage>
        <taxon>Eukaryota</taxon>
        <taxon>Viridiplantae</taxon>
        <taxon>Streptophyta</taxon>
        <taxon>Embryophyta</taxon>
        <taxon>Tracheophyta</taxon>
        <taxon>Spermatophyta</taxon>
        <taxon>Magnoliopsida</taxon>
        <taxon>Proteales</taxon>
        <taxon>Nelumbonaceae</taxon>
        <taxon>Nelumbo</taxon>
    </lineage>
</organism>
<accession>A0A822ZJS7</accession>
<dbReference type="AlphaFoldDB" id="A0A822ZJS7"/>
<evidence type="ECO:0000313" key="1">
    <source>
        <dbReference type="EMBL" id="DAD43619.1"/>
    </source>
</evidence>